<gene>
    <name evidence="2" type="ORF">NM06_09120</name>
</gene>
<dbReference type="AlphaFoldDB" id="A0A0A5HZR1"/>
<organism evidence="2 3">
    <name type="scientific">Photobacterium sp. (strain ATCC 43367)</name>
    <dbReference type="NCBI Taxonomy" id="379097"/>
    <lineage>
        <taxon>Bacteria</taxon>
        <taxon>Pseudomonadati</taxon>
        <taxon>Pseudomonadota</taxon>
        <taxon>Gammaproteobacteria</taxon>
        <taxon>Vibrionales</taxon>
        <taxon>Vibrionaceae</taxon>
        <taxon>Vibrio</taxon>
        <taxon>Vibrio oreintalis group</taxon>
    </lineage>
</organism>
<dbReference type="PROSITE" id="PS51186">
    <property type="entry name" value="GNAT"/>
    <property type="match status" value="1"/>
</dbReference>
<comment type="caution">
    <text evidence="2">The sequence shown here is derived from an EMBL/GenBank/DDBJ whole genome shotgun (WGS) entry which is preliminary data.</text>
</comment>
<dbReference type="Proteomes" id="UP000030451">
    <property type="component" value="Unassembled WGS sequence"/>
</dbReference>
<sequence length="157" mass="17560">MPKVKLMIRQLDANEKSVVELSERCFDELRQVYRPTEVAVSNKNSAKSEWSCFGFHVDEVLVGVVEAKQVGSELQLSSLAVAPSFRQKGVARKLIDFVVTQFKRINSVSVWCVEQTGNVAVFKALGFNVVQRFDSDFFILSDGSKAVEVQLKQKVTA</sequence>
<name>A0A0A5HZR1_PHOS4</name>
<dbReference type="InterPro" id="IPR016181">
    <property type="entry name" value="Acyl_CoA_acyltransferase"/>
</dbReference>
<protein>
    <submittedName>
        <fullName evidence="2">Acetyltransferase</fullName>
    </submittedName>
</protein>
<dbReference type="OrthoDB" id="5879885at2"/>
<dbReference type="SUPFAM" id="SSF55729">
    <property type="entry name" value="Acyl-CoA N-acyltransferases (Nat)"/>
    <property type="match status" value="1"/>
</dbReference>
<evidence type="ECO:0000259" key="1">
    <source>
        <dbReference type="PROSITE" id="PS51186"/>
    </source>
</evidence>
<dbReference type="CDD" id="cd04301">
    <property type="entry name" value="NAT_SF"/>
    <property type="match status" value="1"/>
</dbReference>
<dbReference type="EMBL" id="JRWP01000011">
    <property type="protein sequence ID" value="KGY08991.1"/>
    <property type="molecule type" value="Genomic_DNA"/>
</dbReference>
<dbReference type="InterPro" id="IPR000182">
    <property type="entry name" value="GNAT_dom"/>
</dbReference>
<dbReference type="Pfam" id="PF00583">
    <property type="entry name" value="Acetyltransf_1"/>
    <property type="match status" value="1"/>
</dbReference>
<feature type="domain" description="N-acetyltransferase" evidence="1">
    <location>
        <begin position="6"/>
        <end position="154"/>
    </location>
</feature>
<evidence type="ECO:0000313" key="2">
    <source>
        <dbReference type="EMBL" id="KGY08991.1"/>
    </source>
</evidence>
<dbReference type="GO" id="GO:0016747">
    <property type="term" value="F:acyltransferase activity, transferring groups other than amino-acyl groups"/>
    <property type="evidence" value="ECO:0007669"/>
    <property type="project" value="InterPro"/>
</dbReference>
<dbReference type="Gene3D" id="3.40.630.30">
    <property type="match status" value="1"/>
</dbReference>
<proteinExistence type="predicted"/>
<keyword evidence="2" id="KW-0808">Transferase</keyword>
<reference evidence="2 3" key="1">
    <citation type="submission" date="2014-10" db="EMBL/GenBank/DDBJ databases">
        <title>Genome sequencing of Vibrio sinaloensis T08.</title>
        <authorList>
            <person name="Chan K.-G."/>
            <person name="Mohamad N.I."/>
        </authorList>
    </citation>
    <scope>NUCLEOTIDE SEQUENCE [LARGE SCALE GENOMIC DNA]</scope>
    <source>
        <strain evidence="2 3">T08</strain>
    </source>
</reference>
<accession>A0A0A5HZR1</accession>
<evidence type="ECO:0000313" key="3">
    <source>
        <dbReference type="Proteomes" id="UP000030451"/>
    </source>
</evidence>